<accession>A0A9W6IKV0</accession>
<dbReference type="RefSeq" id="WP_271185809.1">
    <property type="nucleotide sequence ID" value="NZ_BSFE01000002.1"/>
</dbReference>
<comment type="caution">
    <text evidence="1">The sequence shown here is derived from an EMBL/GenBank/DDBJ whole genome shotgun (WGS) entry which is preliminary data.</text>
</comment>
<proteinExistence type="predicted"/>
<dbReference type="EMBL" id="BSFE01000002">
    <property type="protein sequence ID" value="GLK51427.1"/>
    <property type="molecule type" value="Genomic_DNA"/>
</dbReference>
<keyword evidence="2" id="KW-1185">Reference proteome</keyword>
<name>A0A9W6IKV0_9PROT</name>
<organism evidence="1 2">
    <name type="scientific">Maricaulis virginensis</name>
    <dbReference type="NCBI Taxonomy" id="144022"/>
    <lineage>
        <taxon>Bacteria</taxon>
        <taxon>Pseudomonadati</taxon>
        <taxon>Pseudomonadota</taxon>
        <taxon>Alphaproteobacteria</taxon>
        <taxon>Maricaulales</taxon>
        <taxon>Maricaulaceae</taxon>
        <taxon>Maricaulis</taxon>
    </lineage>
</organism>
<evidence type="ECO:0000313" key="1">
    <source>
        <dbReference type="EMBL" id="GLK51427.1"/>
    </source>
</evidence>
<dbReference type="Proteomes" id="UP001143486">
    <property type="component" value="Unassembled WGS sequence"/>
</dbReference>
<sequence>MNRWHKPVALSRFNTEMVPDVPGVYVLLRDERDISSVLKIGPARSLRRAFARELEPAGERQPAIPTAMMFRESRADAEEAQRLINEYRRKHGRVPVLNSPF</sequence>
<reference evidence="1" key="2">
    <citation type="submission" date="2023-01" db="EMBL/GenBank/DDBJ databases">
        <authorList>
            <person name="Sun Q."/>
            <person name="Evtushenko L."/>
        </authorList>
    </citation>
    <scope>NUCLEOTIDE SEQUENCE</scope>
    <source>
        <strain evidence="1">VKM B-1513</strain>
    </source>
</reference>
<dbReference type="AlphaFoldDB" id="A0A9W6IKV0"/>
<gene>
    <name evidence="1" type="ORF">GCM10017621_09350</name>
</gene>
<reference evidence="1" key="1">
    <citation type="journal article" date="2014" name="Int. J. Syst. Evol. Microbiol.">
        <title>Complete genome sequence of Corynebacterium casei LMG S-19264T (=DSM 44701T), isolated from a smear-ripened cheese.</title>
        <authorList>
            <consortium name="US DOE Joint Genome Institute (JGI-PGF)"/>
            <person name="Walter F."/>
            <person name="Albersmeier A."/>
            <person name="Kalinowski J."/>
            <person name="Ruckert C."/>
        </authorList>
    </citation>
    <scope>NUCLEOTIDE SEQUENCE</scope>
    <source>
        <strain evidence="1">VKM B-1513</strain>
    </source>
</reference>
<evidence type="ECO:0000313" key="2">
    <source>
        <dbReference type="Proteomes" id="UP001143486"/>
    </source>
</evidence>
<protein>
    <submittedName>
        <fullName evidence="1">Uncharacterized protein</fullName>
    </submittedName>
</protein>